<keyword evidence="3" id="KW-1185">Reference proteome</keyword>
<evidence type="ECO:0008006" key="4">
    <source>
        <dbReference type="Google" id="ProtNLM"/>
    </source>
</evidence>
<sequence>MIQNFNNTRKTFFCFSLFFALLIGLPAKMMAQSVGVPELQGSKASNLAPYTVEAESTTYTPLVGGITYYANSGGGIRGNENYTDIGFVFNMGCYDYDQFYINEYGMLSLGIKGVNALDFVVPHGSPGIPPPGAQANSPGAAFLAPFWSGDLSRTGGTVTYLTSGVEGSRVFTAEWKNWKWGSNSNTINFQVKIYEGTNTVEYIYNQGGAMSSGPGSPAAIGIYYGVYTATAKQLWLSDATASPGNSQTFSKTIATRPASGQVYRFLNHDEGLECTHYGQAVINLKGGVKPDATDGLRVFLSGTGQMQVRRLSRGMIGHSSLTTYDIVKGTTNPNYDNVSHEQAMVFSIGGTSFTGGNMNDADLVFFGNAPGINRLTMVSGTRQSFIQSKTNPDLYTNKIRMSATKNGLIYYFDVTYTYTNPDQKMRIDYSVVIPPGNTEKVKLLHGWNPFLDWTPTFDDTFWHRVQESVLKGTAPDLIMGVKAGRFYEAFEYISGIPWDSYYSGWGVPTGVQDPKAGFMTLSNHIAPPPANVHRIGITADFGSTPGTYTSSNYIVFACPAGDVKPDLPKSTVKPCKGTEFNLNDYLTPKVLEPGVVVKWYDSNLVEIADPTTVTAGGTYYVKYYSAKFDCDSPSATLTVTLDASCEVCVKPPVTTGTAAAFKTIISTLDRNISDRNWSDPITGSLILESKTKGFVLTRLASPETNIALPVEGMLIFDTAENVLKLYNGTIWKKLIQACPDN</sequence>
<keyword evidence="1" id="KW-0732">Signal</keyword>
<evidence type="ECO:0000313" key="2">
    <source>
        <dbReference type="EMBL" id="MFC4476358.1"/>
    </source>
</evidence>
<name>A0ABV8ZBQ3_9FLAO</name>
<feature type="chain" id="PRO_5045337836" description="Ig-like domain-containing protein" evidence="1">
    <location>
        <begin position="32"/>
        <end position="741"/>
    </location>
</feature>
<reference evidence="3" key="1">
    <citation type="journal article" date="2019" name="Int. J. Syst. Evol. Microbiol.">
        <title>The Global Catalogue of Microorganisms (GCM) 10K type strain sequencing project: providing services to taxonomists for standard genome sequencing and annotation.</title>
        <authorList>
            <consortium name="The Broad Institute Genomics Platform"/>
            <consortium name="The Broad Institute Genome Sequencing Center for Infectious Disease"/>
            <person name="Wu L."/>
            <person name="Ma J."/>
        </authorList>
    </citation>
    <scope>NUCLEOTIDE SEQUENCE [LARGE SCALE GENOMIC DNA]</scope>
    <source>
        <strain evidence="3">NBRC 103627</strain>
    </source>
</reference>
<proteinExistence type="predicted"/>
<dbReference type="RefSeq" id="WP_379795620.1">
    <property type="nucleotide sequence ID" value="NZ_JBHSFY010000002.1"/>
</dbReference>
<dbReference type="Proteomes" id="UP001596003">
    <property type="component" value="Unassembled WGS sequence"/>
</dbReference>
<evidence type="ECO:0000256" key="1">
    <source>
        <dbReference type="SAM" id="SignalP"/>
    </source>
</evidence>
<protein>
    <recommendedName>
        <fullName evidence="4">Ig-like domain-containing protein</fullName>
    </recommendedName>
</protein>
<feature type="signal peptide" evidence="1">
    <location>
        <begin position="1"/>
        <end position="31"/>
    </location>
</feature>
<gene>
    <name evidence="2" type="ORF">ACFO3N_04715</name>
</gene>
<dbReference type="EMBL" id="JBHSFY010000002">
    <property type="protein sequence ID" value="MFC4476358.1"/>
    <property type="molecule type" value="Genomic_DNA"/>
</dbReference>
<comment type="caution">
    <text evidence="2">The sequence shown here is derived from an EMBL/GenBank/DDBJ whole genome shotgun (WGS) entry which is preliminary data.</text>
</comment>
<evidence type="ECO:0000313" key="3">
    <source>
        <dbReference type="Proteomes" id="UP001596003"/>
    </source>
</evidence>
<accession>A0ABV8ZBQ3</accession>
<organism evidence="2 3">
    <name type="scientific">Flavobacterium chungangensis</name>
    <dbReference type="NCBI Taxonomy" id="2708132"/>
    <lineage>
        <taxon>Bacteria</taxon>
        <taxon>Pseudomonadati</taxon>
        <taxon>Bacteroidota</taxon>
        <taxon>Flavobacteriia</taxon>
        <taxon>Flavobacteriales</taxon>
        <taxon>Flavobacteriaceae</taxon>
        <taxon>Flavobacterium</taxon>
    </lineage>
</organism>